<dbReference type="GO" id="GO:0032259">
    <property type="term" value="P:methylation"/>
    <property type="evidence" value="ECO:0007669"/>
    <property type="project" value="UniProtKB-KW"/>
</dbReference>
<proteinExistence type="inferred from homology"/>
<name>A0A7N2LVQ3_QUELO</name>
<evidence type="ECO:0000313" key="6">
    <source>
        <dbReference type="Proteomes" id="UP000594261"/>
    </source>
</evidence>
<dbReference type="Pfam" id="PF03141">
    <property type="entry name" value="Methyltransf_29"/>
    <property type="match status" value="1"/>
</dbReference>
<evidence type="ECO:0000256" key="1">
    <source>
        <dbReference type="ARBA" id="ARBA00022603"/>
    </source>
</evidence>
<dbReference type="GO" id="GO:0008168">
    <property type="term" value="F:methyltransferase activity"/>
    <property type="evidence" value="ECO:0007669"/>
    <property type="project" value="UniProtKB-UniRule"/>
</dbReference>
<evidence type="ECO:0000256" key="3">
    <source>
        <dbReference type="ARBA" id="ARBA00023180"/>
    </source>
</evidence>
<evidence type="ECO:0000256" key="2">
    <source>
        <dbReference type="ARBA" id="ARBA00022679"/>
    </source>
</evidence>
<evidence type="ECO:0000256" key="4">
    <source>
        <dbReference type="RuleBase" id="RU366043"/>
    </source>
</evidence>
<reference evidence="5 6" key="1">
    <citation type="journal article" date="2016" name="G3 (Bethesda)">
        <title>First Draft Assembly and Annotation of the Genome of a California Endemic Oak Quercus lobata Nee (Fagaceae).</title>
        <authorList>
            <person name="Sork V.L."/>
            <person name="Fitz-Gibbon S.T."/>
            <person name="Puiu D."/>
            <person name="Crepeau M."/>
            <person name="Gugger P.F."/>
            <person name="Sherman R."/>
            <person name="Stevens K."/>
            <person name="Langley C.H."/>
            <person name="Pellegrini M."/>
            <person name="Salzberg S.L."/>
        </authorList>
    </citation>
    <scope>NUCLEOTIDE SEQUENCE [LARGE SCALE GENOMIC DNA]</scope>
    <source>
        <strain evidence="5 6">cv. SW786</strain>
    </source>
</reference>
<dbReference type="Proteomes" id="UP000594261">
    <property type="component" value="Chromosome 6"/>
</dbReference>
<dbReference type="EMBL" id="LRBV02000006">
    <property type="status" value="NOT_ANNOTATED_CDS"/>
    <property type="molecule type" value="Genomic_DNA"/>
</dbReference>
<dbReference type="GO" id="GO:0005737">
    <property type="term" value="C:cytoplasm"/>
    <property type="evidence" value="ECO:0007669"/>
    <property type="project" value="TreeGrafter"/>
</dbReference>
<dbReference type="OMA" id="RDHERLM"/>
<dbReference type="InterPro" id="IPR004159">
    <property type="entry name" value="Put_SAM_MeTrfase"/>
</dbReference>
<keyword evidence="1 4" id="KW-0489">Methyltransferase</keyword>
<dbReference type="GO" id="GO:0016020">
    <property type="term" value="C:membrane"/>
    <property type="evidence" value="ECO:0007669"/>
    <property type="project" value="UniProtKB-SubCell"/>
</dbReference>
<comment type="subcellular location">
    <subcellularLocation>
        <location evidence="4">Membrane</location>
        <topology evidence="4">Single-pass type II membrane protein</topology>
    </subcellularLocation>
</comment>
<dbReference type="InParanoid" id="A0A7N2LVQ3"/>
<keyword evidence="4" id="KW-0812">Transmembrane</keyword>
<dbReference type="EnsemblPlants" id="QL06p004913:mrna">
    <property type="protein sequence ID" value="QL06p004913:mrna"/>
    <property type="gene ID" value="QL06p004913"/>
</dbReference>
<dbReference type="EC" id="2.1.1.-" evidence="4"/>
<evidence type="ECO:0000313" key="5">
    <source>
        <dbReference type="EnsemblPlants" id="QL06p004913:mrna"/>
    </source>
</evidence>
<keyword evidence="3 4" id="KW-0325">Glycoprotein</keyword>
<keyword evidence="4" id="KW-0735">Signal-anchor</keyword>
<keyword evidence="6" id="KW-1185">Reference proteome</keyword>
<dbReference type="PANTHER" id="PTHR10108">
    <property type="entry name" value="SAM-DEPENDENT METHYLTRANSFERASE"/>
    <property type="match status" value="1"/>
</dbReference>
<accession>A0A7N2LVQ3</accession>
<sequence length="216" mass="24096">MRSSWFSKLSVIFGSRPPLSWLLLCLISLDALITVLGLSSSNAFDSVTPTPVPNIYLNYRRLKEQAAVDYLELKSLSLRASRQRELGLCGKERENNVPCFNISENLLAGFKDGEEFDQHCEVSRDHERLMLLEENQITFHSEDGLTFDGVNDYSRQIAEMIGLGSDSEFLQARVRTVLDIDCGFGGFGARLLSLKVMAVCIAAYEATGSQVQFALE</sequence>
<protein>
    <recommendedName>
        <fullName evidence="4">Methyltransferase</fullName>
        <ecNumber evidence="4">2.1.1.-</ecNumber>
    </recommendedName>
</protein>
<organism evidence="5 6">
    <name type="scientific">Quercus lobata</name>
    <name type="common">Valley oak</name>
    <dbReference type="NCBI Taxonomy" id="97700"/>
    <lineage>
        <taxon>Eukaryota</taxon>
        <taxon>Viridiplantae</taxon>
        <taxon>Streptophyta</taxon>
        <taxon>Embryophyta</taxon>
        <taxon>Tracheophyta</taxon>
        <taxon>Spermatophyta</taxon>
        <taxon>Magnoliopsida</taxon>
        <taxon>eudicotyledons</taxon>
        <taxon>Gunneridae</taxon>
        <taxon>Pentapetalae</taxon>
        <taxon>rosids</taxon>
        <taxon>fabids</taxon>
        <taxon>Fagales</taxon>
        <taxon>Fagaceae</taxon>
        <taxon>Quercus</taxon>
    </lineage>
</organism>
<dbReference type="Gramene" id="QL06p004913:mrna">
    <property type="protein sequence ID" value="QL06p004913:mrna"/>
    <property type="gene ID" value="QL06p004913"/>
</dbReference>
<dbReference type="AlphaFoldDB" id="A0A7N2LVQ3"/>
<comment type="similarity">
    <text evidence="4">Belongs to the methyltransferase superfamily.</text>
</comment>
<reference evidence="5" key="2">
    <citation type="submission" date="2021-01" db="UniProtKB">
        <authorList>
            <consortium name="EnsemblPlants"/>
        </authorList>
    </citation>
    <scope>IDENTIFICATION</scope>
</reference>
<dbReference type="PANTHER" id="PTHR10108:SF1083">
    <property type="entry name" value="METHYLTRANSFERASE PMT4-RELATED"/>
    <property type="match status" value="1"/>
</dbReference>
<keyword evidence="2 4" id="KW-0808">Transferase</keyword>